<dbReference type="PANTHER" id="PTHR30093:SF2">
    <property type="entry name" value="TYPE II SECRETION SYSTEM PROTEIN H"/>
    <property type="match status" value="1"/>
</dbReference>
<evidence type="ECO:0000313" key="4">
    <source>
        <dbReference type="Proteomes" id="UP000004358"/>
    </source>
</evidence>
<dbReference type="InterPro" id="IPR012902">
    <property type="entry name" value="N_methyl_site"/>
</dbReference>
<dbReference type="InterPro" id="IPR027558">
    <property type="entry name" value="Pre_pil_HX9DG_C"/>
</dbReference>
<dbReference type="SUPFAM" id="SSF54523">
    <property type="entry name" value="Pili subunits"/>
    <property type="match status" value="1"/>
</dbReference>
<name>A3ZYK7_9BACT</name>
<dbReference type="Proteomes" id="UP000004358">
    <property type="component" value="Unassembled WGS sequence"/>
</dbReference>
<feature type="transmembrane region" description="Helical" evidence="1">
    <location>
        <begin position="12"/>
        <end position="34"/>
    </location>
</feature>
<organism evidence="3 4">
    <name type="scientific">Blastopirellula marina DSM 3645</name>
    <dbReference type="NCBI Taxonomy" id="314230"/>
    <lineage>
        <taxon>Bacteria</taxon>
        <taxon>Pseudomonadati</taxon>
        <taxon>Planctomycetota</taxon>
        <taxon>Planctomycetia</taxon>
        <taxon>Pirellulales</taxon>
        <taxon>Pirellulaceae</taxon>
        <taxon>Blastopirellula</taxon>
    </lineage>
</organism>
<accession>A3ZYK7</accession>
<dbReference type="Pfam" id="PF07596">
    <property type="entry name" value="SBP_bac_10"/>
    <property type="match status" value="1"/>
</dbReference>
<dbReference type="PROSITE" id="PS00409">
    <property type="entry name" value="PROKAR_NTER_METHYL"/>
    <property type="match status" value="1"/>
</dbReference>
<dbReference type="eggNOG" id="COG2165">
    <property type="taxonomic scope" value="Bacteria"/>
</dbReference>
<dbReference type="AlphaFoldDB" id="A3ZYK7"/>
<keyword evidence="1" id="KW-0812">Transmembrane</keyword>
<evidence type="ECO:0000256" key="1">
    <source>
        <dbReference type="SAM" id="Phobius"/>
    </source>
</evidence>
<feature type="domain" description="DUF1559" evidence="2">
    <location>
        <begin position="35"/>
        <end position="295"/>
    </location>
</feature>
<dbReference type="NCBIfam" id="TIGR04294">
    <property type="entry name" value="pre_pil_HX9DG"/>
    <property type="match status" value="1"/>
</dbReference>
<dbReference type="PANTHER" id="PTHR30093">
    <property type="entry name" value="GENERAL SECRETION PATHWAY PROTEIN G"/>
    <property type="match status" value="1"/>
</dbReference>
<dbReference type="RefSeq" id="WP_002655048.1">
    <property type="nucleotide sequence ID" value="NZ_CH672377.1"/>
</dbReference>
<dbReference type="Gene3D" id="3.30.700.10">
    <property type="entry name" value="Glycoprotein, Type 4 Pilin"/>
    <property type="match status" value="1"/>
</dbReference>
<dbReference type="EMBL" id="AANZ01000021">
    <property type="protein sequence ID" value="EAQ78470.1"/>
    <property type="molecule type" value="Genomic_DNA"/>
</dbReference>
<dbReference type="InterPro" id="IPR045584">
    <property type="entry name" value="Pilin-like"/>
</dbReference>
<evidence type="ECO:0000313" key="3">
    <source>
        <dbReference type="EMBL" id="EAQ78470.1"/>
    </source>
</evidence>
<protein>
    <recommendedName>
        <fullName evidence="2">DUF1559 domain-containing protein</fullName>
    </recommendedName>
</protein>
<gene>
    <name evidence="3" type="ORF">DSM3645_07256</name>
</gene>
<keyword evidence="1" id="KW-1133">Transmembrane helix</keyword>
<comment type="caution">
    <text evidence="3">The sequence shown here is derived from an EMBL/GenBank/DDBJ whole genome shotgun (WGS) entry which is preliminary data.</text>
</comment>
<reference evidence="3 4" key="1">
    <citation type="submission" date="2006-02" db="EMBL/GenBank/DDBJ databases">
        <authorList>
            <person name="Amann R."/>
            <person name="Ferriera S."/>
            <person name="Johnson J."/>
            <person name="Kravitz S."/>
            <person name="Halpern A."/>
            <person name="Remington K."/>
            <person name="Beeson K."/>
            <person name="Tran B."/>
            <person name="Rogers Y.-H."/>
            <person name="Friedman R."/>
            <person name="Venter J.C."/>
        </authorList>
    </citation>
    <scope>NUCLEOTIDE SEQUENCE [LARGE SCALE GENOMIC DNA]</scope>
    <source>
        <strain evidence="3 4">DSM 3645</strain>
    </source>
</reference>
<dbReference type="Pfam" id="PF07963">
    <property type="entry name" value="N_methyl"/>
    <property type="match status" value="1"/>
</dbReference>
<dbReference type="STRING" id="314230.DSM3645_07256"/>
<dbReference type="NCBIfam" id="TIGR02532">
    <property type="entry name" value="IV_pilin_GFxxxE"/>
    <property type="match status" value="1"/>
</dbReference>
<dbReference type="InterPro" id="IPR011453">
    <property type="entry name" value="DUF1559"/>
</dbReference>
<dbReference type="HOGENOM" id="CLU_041661_0_0_0"/>
<evidence type="ECO:0000259" key="2">
    <source>
        <dbReference type="Pfam" id="PF07596"/>
    </source>
</evidence>
<proteinExistence type="predicted"/>
<keyword evidence="1" id="KW-0472">Membrane</keyword>
<sequence>MKLHTRFRQGFTLVELLVVIAIIGVLIALLLPAVQQAREAARRMSCSNNLKQMGIALHNYHDTLGSFPAGYISAKTDINYSASNWCDSMSTPVHGGHAPWTVLLLPFIEQQNMYDQFAWDGNVYQQRFFDPGGQDVPSPNKDVLVPMEGYQCPSDAKILENELRASYRGVQGGGPDSDSSCQGHSSNVRRFYTNGTLYVNSRTRFADITDGTSNVMVVGENNHPHDSVGFSWAASGKNDSNGLPVCLTGFRYQLNANPSGSWESFTSAFRSDHPGGAQFLFNDGSVHFLAETTDLTISQNLSKRSDGLPIGGYSP</sequence>
<dbReference type="OrthoDB" id="267520at2"/>